<dbReference type="EMBL" id="QVOQ01000028">
    <property type="protein sequence ID" value="MCX7579816.1"/>
    <property type="molecule type" value="Genomic_DNA"/>
</dbReference>
<dbReference type="RefSeq" id="WP_267287420.1">
    <property type="nucleotide sequence ID" value="NZ_QVOQ01000028.1"/>
</dbReference>
<reference evidence="1" key="1">
    <citation type="submission" date="2018-08" db="EMBL/GenBank/DDBJ databases">
        <title>Draft genome sequences of Leuconostoc spp. and Weissella spp. with biocontrol potential.</title>
        <authorList>
            <person name="Lo R."/>
            <person name="Ho V.T.T."/>
            <person name="Turner M.S."/>
        </authorList>
    </citation>
    <scope>NUCLEOTIDE SEQUENCE</scope>
    <source>
        <strain evidence="1">156</strain>
    </source>
</reference>
<name>A0A9X3EAV7_9LACO</name>
<gene>
    <name evidence="1" type="ORF">D0502_10575</name>
</gene>
<dbReference type="AlphaFoldDB" id="A0A9X3EAV7"/>
<organism evidence="1 2">
    <name type="scientific">Leuconostoc falkenbergense</name>
    <dbReference type="NCBI Taxonomy" id="2766470"/>
    <lineage>
        <taxon>Bacteria</taxon>
        <taxon>Bacillati</taxon>
        <taxon>Bacillota</taxon>
        <taxon>Bacilli</taxon>
        <taxon>Lactobacillales</taxon>
        <taxon>Lactobacillaceae</taxon>
        <taxon>Leuconostoc</taxon>
    </lineage>
</organism>
<accession>A0A9X3EAV7</accession>
<evidence type="ECO:0000313" key="1">
    <source>
        <dbReference type="EMBL" id="MCX7579816.1"/>
    </source>
</evidence>
<protein>
    <submittedName>
        <fullName evidence="1">Uncharacterized protein</fullName>
    </submittedName>
</protein>
<sequence length="103" mass="11762">MNEIIDVYLCRDVKDMVGNMQQFAQEQIVQGKKVKVIRYKHKVIVNDVWVMMFVNSSLGLDGIHAWHITISRGLATDGDIDKLIGMLNTARSGRIKFNELKTI</sequence>
<dbReference type="Proteomes" id="UP001080333">
    <property type="component" value="Unassembled WGS sequence"/>
</dbReference>
<proteinExistence type="predicted"/>
<evidence type="ECO:0000313" key="2">
    <source>
        <dbReference type="Proteomes" id="UP001080333"/>
    </source>
</evidence>
<comment type="caution">
    <text evidence="1">The sequence shown here is derived from an EMBL/GenBank/DDBJ whole genome shotgun (WGS) entry which is preliminary data.</text>
</comment>